<reference evidence="3 4" key="1">
    <citation type="submission" date="2022-09" db="EMBL/GenBank/DDBJ databases">
        <authorList>
            <person name="Palmer J.M."/>
        </authorList>
    </citation>
    <scope>NUCLEOTIDE SEQUENCE [LARGE SCALE GENOMIC DNA]</scope>
    <source>
        <strain evidence="3 4">DSM 7382</strain>
    </source>
</reference>
<feature type="compositionally biased region" description="Polar residues" evidence="2">
    <location>
        <begin position="485"/>
        <end position="504"/>
    </location>
</feature>
<name>A0AAW0FWJ1_9APHY</name>
<organism evidence="3 4">
    <name type="scientific">Cerrena zonata</name>
    <dbReference type="NCBI Taxonomy" id="2478898"/>
    <lineage>
        <taxon>Eukaryota</taxon>
        <taxon>Fungi</taxon>
        <taxon>Dikarya</taxon>
        <taxon>Basidiomycota</taxon>
        <taxon>Agaricomycotina</taxon>
        <taxon>Agaricomycetes</taxon>
        <taxon>Polyporales</taxon>
        <taxon>Cerrenaceae</taxon>
        <taxon>Cerrena</taxon>
    </lineage>
</organism>
<feature type="compositionally biased region" description="Gly residues" evidence="2">
    <location>
        <begin position="522"/>
        <end position="531"/>
    </location>
</feature>
<feature type="compositionally biased region" description="Polar residues" evidence="2">
    <location>
        <begin position="187"/>
        <end position="197"/>
    </location>
</feature>
<accession>A0AAW0FWJ1</accession>
<evidence type="ECO:0000256" key="2">
    <source>
        <dbReference type="SAM" id="MobiDB-lite"/>
    </source>
</evidence>
<feature type="region of interest" description="Disordered" evidence="2">
    <location>
        <begin position="46"/>
        <end position="73"/>
    </location>
</feature>
<feature type="region of interest" description="Disordered" evidence="2">
    <location>
        <begin position="388"/>
        <end position="531"/>
    </location>
</feature>
<feature type="region of interest" description="Disordered" evidence="2">
    <location>
        <begin position="307"/>
        <end position="345"/>
    </location>
</feature>
<dbReference type="EMBL" id="JASBNA010000030">
    <property type="protein sequence ID" value="KAK7683464.1"/>
    <property type="molecule type" value="Genomic_DNA"/>
</dbReference>
<feature type="compositionally biased region" description="Acidic residues" evidence="2">
    <location>
        <begin position="393"/>
        <end position="406"/>
    </location>
</feature>
<protein>
    <submittedName>
        <fullName evidence="3">Uncharacterized protein</fullName>
    </submittedName>
</protein>
<feature type="compositionally biased region" description="Basic and acidic residues" evidence="2">
    <location>
        <begin position="319"/>
        <end position="337"/>
    </location>
</feature>
<feature type="compositionally biased region" description="Polar residues" evidence="2">
    <location>
        <begin position="140"/>
        <end position="156"/>
    </location>
</feature>
<evidence type="ECO:0000256" key="1">
    <source>
        <dbReference type="SAM" id="Coils"/>
    </source>
</evidence>
<feature type="region of interest" description="Disordered" evidence="2">
    <location>
        <begin position="130"/>
        <end position="204"/>
    </location>
</feature>
<feature type="coiled-coil region" evidence="1">
    <location>
        <begin position="216"/>
        <end position="254"/>
    </location>
</feature>
<gene>
    <name evidence="3" type="ORF">QCA50_013298</name>
</gene>
<keyword evidence="4" id="KW-1185">Reference proteome</keyword>
<evidence type="ECO:0000313" key="4">
    <source>
        <dbReference type="Proteomes" id="UP001385951"/>
    </source>
</evidence>
<dbReference type="AlphaFoldDB" id="A0AAW0FWJ1"/>
<proteinExistence type="predicted"/>
<keyword evidence="1" id="KW-0175">Coiled coil</keyword>
<sequence>MIHDRDGISQWHSIRPWRPTLSLSVREITSVSATFILSSPLAAAHSNSDQENDNYADNDGFPSAGSLPESSNQPTQIISEVLSKGLSVKVNGTPWQRVLMKVDEVTDEAVIILFGLMPARQYDIELGTVPGDPTLRGKFTTDSHQSGVDAQGNTEPSIDVPLPEPVTQSRSTSSNASSHHNAPPLASTRSHSPVNASTPPPTISIEDHRIQLTHKLDVLNNEHATLTTSLKSARREAQKADAALRSEIDTLKRASEKHVQQEARAKQKVLALQEAVRRTVAATEDIKAMIKEVEEMLPELEKRRREAETEWQKVSKQAESIRSKREDAESKEKRKTEGLQAEAASLGNRMERLNIRREKLEGENGVIGELEEKLRRLEEERTRIENDPLGYIYDEDQVEDIPEVEASDSRLEDSPSSDNVSTHHSSNGGGHGRNKSHHHTSRKRHSHPPQINKHPHPIQRPVGNARMSLPAGPGVIHLTPANALHASSSHKQQGAKQPGSNLSSKAPAFEPVGKTRRLSAAGEGGSQGRRK</sequence>
<feature type="compositionally biased region" description="Basic residues" evidence="2">
    <location>
        <begin position="432"/>
        <end position="457"/>
    </location>
</feature>
<comment type="caution">
    <text evidence="3">The sequence shown here is derived from an EMBL/GenBank/DDBJ whole genome shotgun (WGS) entry which is preliminary data.</text>
</comment>
<feature type="compositionally biased region" description="Low complexity" evidence="2">
    <location>
        <begin position="169"/>
        <end position="182"/>
    </location>
</feature>
<dbReference type="Proteomes" id="UP001385951">
    <property type="component" value="Unassembled WGS sequence"/>
</dbReference>
<evidence type="ECO:0000313" key="3">
    <source>
        <dbReference type="EMBL" id="KAK7683464.1"/>
    </source>
</evidence>